<evidence type="ECO:0000256" key="2">
    <source>
        <dbReference type="SAM" id="MobiDB-lite"/>
    </source>
</evidence>
<feature type="region of interest" description="Disordered" evidence="2">
    <location>
        <begin position="279"/>
        <end position="318"/>
    </location>
</feature>
<dbReference type="PANTHER" id="PTHR31516">
    <property type="entry name" value="STABILIZER OF AXONEMAL MICROTUBULES 2"/>
    <property type="match status" value="1"/>
</dbReference>
<dbReference type="GO" id="GO:0005879">
    <property type="term" value="C:axonemal microtubule"/>
    <property type="evidence" value="ECO:0007669"/>
    <property type="project" value="TreeGrafter"/>
</dbReference>
<name>A0A1B6FNK7_9HEMI</name>
<sequence length="318" mass="36053">MAAIIQSQTKPKWPPGHKYGGPCKCKCKLRYIQPDRPASFKPLATFRKPDCKVADGTTYKMSYYGFDPNLMRHCRGQPIVSKVNLTSAGDFSSDTTHKMSYGAWPGYKPIEKIVPPDHKLLGDGPLSQLTTHKHDYTPKPIMEVNKIVQPGNLGFSGEPMEDKTTQNMSYQFPDMNRFEPAHSFKPQQSFNPPRTKMEDKTTQKLSYQPFCPPEKEEFPWAQKDKYRPPVVPFEGSTIYNGSYFAPGQFVEDCVGPDGCYCMYPGECFDAAGEPPKAHEFDRCPVGYDPRRDAPRPPPITEEVRVRPEPGQRDLNKEC</sequence>
<dbReference type="GO" id="GO:0005814">
    <property type="term" value="C:centriole"/>
    <property type="evidence" value="ECO:0007669"/>
    <property type="project" value="TreeGrafter"/>
</dbReference>
<dbReference type="GO" id="GO:0008017">
    <property type="term" value="F:microtubule binding"/>
    <property type="evidence" value="ECO:0007669"/>
    <property type="project" value="InterPro"/>
</dbReference>
<feature type="compositionally biased region" description="Basic and acidic residues" evidence="2">
    <location>
        <begin position="301"/>
        <end position="318"/>
    </location>
</feature>
<accession>A0A1B6FNK7</accession>
<organism evidence="3">
    <name type="scientific">Cuerna arida</name>
    <dbReference type="NCBI Taxonomy" id="1464854"/>
    <lineage>
        <taxon>Eukaryota</taxon>
        <taxon>Metazoa</taxon>
        <taxon>Ecdysozoa</taxon>
        <taxon>Arthropoda</taxon>
        <taxon>Hexapoda</taxon>
        <taxon>Insecta</taxon>
        <taxon>Pterygota</taxon>
        <taxon>Neoptera</taxon>
        <taxon>Paraneoptera</taxon>
        <taxon>Hemiptera</taxon>
        <taxon>Auchenorrhyncha</taxon>
        <taxon>Membracoidea</taxon>
        <taxon>Cicadellidae</taxon>
        <taxon>Cicadellinae</taxon>
        <taxon>Proconiini</taxon>
        <taxon>Cuerna</taxon>
    </lineage>
</organism>
<dbReference type="InterPro" id="IPR033336">
    <property type="entry name" value="SAXO1/2"/>
</dbReference>
<feature type="compositionally biased region" description="Basic and acidic residues" evidence="2">
    <location>
        <begin position="279"/>
        <end position="294"/>
    </location>
</feature>
<evidence type="ECO:0000313" key="3">
    <source>
        <dbReference type="EMBL" id="JAS51593.1"/>
    </source>
</evidence>
<comment type="similarity">
    <text evidence="1">Belongs to the FAM154 family.</text>
</comment>
<reference evidence="3" key="1">
    <citation type="submission" date="2015-11" db="EMBL/GenBank/DDBJ databases">
        <title>De novo transcriptome assembly of four potential Pierce s Disease insect vectors from Arizona vineyards.</title>
        <authorList>
            <person name="Tassone E.E."/>
        </authorList>
    </citation>
    <scope>NUCLEOTIDE SEQUENCE</scope>
</reference>
<dbReference type="PANTHER" id="PTHR31516:SF17">
    <property type="entry name" value="STABILIZER OF AXONEMAL MICROTUBULES 2"/>
    <property type="match status" value="1"/>
</dbReference>
<dbReference type="GO" id="GO:0036126">
    <property type="term" value="C:sperm flagellum"/>
    <property type="evidence" value="ECO:0007669"/>
    <property type="project" value="TreeGrafter"/>
</dbReference>
<evidence type="ECO:0000256" key="1">
    <source>
        <dbReference type="ARBA" id="ARBA00008738"/>
    </source>
</evidence>
<proteinExistence type="inferred from homology"/>
<evidence type="ECO:0008006" key="4">
    <source>
        <dbReference type="Google" id="ProtNLM"/>
    </source>
</evidence>
<gene>
    <name evidence="3" type="ORF">g.17427</name>
</gene>
<protein>
    <recommendedName>
        <fullName evidence="4">Protein FAM154B</fullName>
    </recommendedName>
</protein>
<dbReference type="EMBL" id="GECZ01018176">
    <property type="protein sequence ID" value="JAS51593.1"/>
    <property type="molecule type" value="Transcribed_RNA"/>
</dbReference>
<dbReference type="GO" id="GO:0036064">
    <property type="term" value="C:ciliary basal body"/>
    <property type="evidence" value="ECO:0007669"/>
    <property type="project" value="TreeGrafter"/>
</dbReference>
<dbReference type="AlphaFoldDB" id="A0A1B6FNK7"/>